<sequence>MFQEFNPVVLLISDNSKHQLKTSTFDKENVNKFYYQYVYNLPSFNKITNIDSFLNNSYKDNEFLVVDYNKERICYNLIFDMKDNEDVTNNLLSIKESLKNFHIILNYYFELLYTQENIIKSVSNRLTNTFNERDLNQMISTRNNLDRLSKEKDHQVTISKILDHTDRMNLILSVNISFDNKLLEKVPLPKNLLSFFESFTKITSERTKTDTKILRNEIFLDVIETHLMSNNNEIISINGTLKTQTNIDSKIKDRTVVIKTDKFEDINGVLSEDKHGIQVLKNYSILNSNINEVTKFPILMSYQYTNENEITLKLNTNNVKDANSVRVELSLNEKSKNAFKVVTQGDLKNNNKTWDSKILNNKTGNLFILKIKDVEDTSLIRMKCQITDGRGDSKGLNVKKVIVGDSNIFKGVKYTLNYEKEILID</sequence>
<organism evidence="1 2">
    <name type="scientific">Hanseniaspora guilliermondii</name>
    <dbReference type="NCBI Taxonomy" id="56406"/>
    <lineage>
        <taxon>Eukaryota</taxon>
        <taxon>Fungi</taxon>
        <taxon>Dikarya</taxon>
        <taxon>Ascomycota</taxon>
        <taxon>Saccharomycotina</taxon>
        <taxon>Saccharomycetes</taxon>
        <taxon>Saccharomycodales</taxon>
        <taxon>Saccharomycodaceae</taxon>
        <taxon>Hanseniaspora</taxon>
    </lineage>
</organism>
<protein>
    <submittedName>
        <fullName evidence="1">Uncharacterized protein</fullName>
    </submittedName>
</protein>
<evidence type="ECO:0000313" key="2">
    <source>
        <dbReference type="Proteomes" id="UP000183365"/>
    </source>
</evidence>
<dbReference type="AlphaFoldDB" id="A0A1L0CM13"/>
<accession>A0A1L0CM13</accession>
<dbReference type="EMBL" id="FQNF01000034">
    <property type="protein sequence ID" value="SGZ39909.1"/>
    <property type="molecule type" value="Genomic_DNA"/>
</dbReference>
<reference evidence="2" key="1">
    <citation type="submission" date="2016-11" db="EMBL/GenBank/DDBJ databases">
        <authorList>
            <person name="Guldener U."/>
        </authorList>
    </citation>
    <scope>NUCLEOTIDE SEQUENCE [LARGE SCALE GENOMIC DNA]</scope>
</reference>
<evidence type="ECO:0000313" key="1">
    <source>
        <dbReference type="EMBL" id="SGZ39909.1"/>
    </source>
</evidence>
<proteinExistence type="predicted"/>
<name>A0A1L0CM13_9ASCO</name>
<dbReference type="VEuPathDB" id="FungiDB:HGUI_02109"/>
<dbReference type="Proteomes" id="UP000183365">
    <property type="component" value="Unassembled WGS sequence"/>
</dbReference>
<dbReference type="OrthoDB" id="3971107at2759"/>
<gene>
    <name evidence="1" type="ORF">HGUI_02109</name>
</gene>
<keyword evidence="2" id="KW-1185">Reference proteome</keyword>